<protein>
    <submittedName>
        <fullName evidence="2">Uncharacterized protein</fullName>
    </submittedName>
</protein>
<feature type="region of interest" description="Disordered" evidence="1">
    <location>
        <begin position="764"/>
        <end position="864"/>
    </location>
</feature>
<comment type="caution">
    <text evidence="2">The sequence shown here is derived from an EMBL/GenBank/DDBJ whole genome shotgun (WGS) entry which is preliminary data.</text>
</comment>
<keyword evidence="3" id="KW-1185">Reference proteome</keyword>
<feature type="compositionally biased region" description="Basic and acidic residues" evidence="1">
    <location>
        <begin position="764"/>
        <end position="784"/>
    </location>
</feature>
<dbReference type="OrthoDB" id="5801062at2759"/>
<dbReference type="Proteomes" id="UP000324222">
    <property type="component" value="Unassembled WGS sequence"/>
</dbReference>
<feature type="region of interest" description="Disordered" evidence="1">
    <location>
        <begin position="461"/>
        <end position="621"/>
    </location>
</feature>
<feature type="region of interest" description="Disordered" evidence="1">
    <location>
        <begin position="328"/>
        <end position="433"/>
    </location>
</feature>
<evidence type="ECO:0000313" key="3">
    <source>
        <dbReference type="Proteomes" id="UP000324222"/>
    </source>
</evidence>
<feature type="region of interest" description="Disordered" evidence="1">
    <location>
        <begin position="156"/>
        <end position="252"/>
    </location>
</feature>
<feature type="compositionally biased region" description="Polar residues" evidence="1">
    <location>
        <begin position="230"/>
        <end position="243"/>
    </location>
</feature>
<feature type="compositionally biased region" description="Basic and acidic residues" evidence="1">
    <location>
        <begin position="201"/>
        <end position="212"/>
    </location>
</feature>
<feature type="compositionally biased region" description="Basic and acidic residues" evidence="1">
    <location>
        <begin position="670"/>
        <end position="686"/>
    </location>
</feature>
<feature type="compositionally biased region" description="Polar residues" evidence="1">
    <location>
        <begin position="785"/>
        <end position="804"/>
    </location>
</feature>
<feature type="compositionally biased region" description="Basic and acidic residues" evidence="1">
    <location>
        <begin position="503"/>
        <end position="522"/>
    </location>
</feature>
<feature type="compositionally biased region" description="Basic and acidic residues" evidence="1">
    <location>
        <begin position="350"/>
        <end position="411"/>
    </location>
</feature>
<feature type="compositionally biased region" description="Basic and acidic residues" evidence="1">
    <location>
        <begin position="531"/>
        <end position="545"/>
    </location>
</feature>
<evidence type="ECO:0000256" key="1">
    <source>
        <dbReference type="SAM" id="MobiDB-lite"/>
    </source>
</evidence>
<feature type="compositionally biased region" description="Polar residues" evidence="1">
    <location>
        <begin position="598"/>
        <end position="619"/>
    </location>
</feature>
<proteinExistence type="predicted"/>
<gene>
    <name evidence="2" type="ORF">E2C01_023729</name>
</gene>
<sequence length="864" mass="96563">MGVPDVEERALALLSRTLFLLVMEIKFERDEAQRKTGSIEEVLGSCDSCWGKMVAEGLAGNTSDATLQDLKAKDGERSPHKQILKDNGTKTLLRLPFFEDKDETQLHEPLTDKRNTKTSHESQTVKGKDAKTHQICEDKDGGDKTLLKLPYFEDKDETQLHEPLTDKRNTKTTHESQTVKEKHKKTHRDKHTKTNTISDYHSGETEIHRGGTEENPYPGGPTGRKKQKIYPNTTLKPRSTSHTDILVPGTPGTMDIVGNNSMNGELEGTEEAFVTQRQYVPESVFIDEFKAQDMTDIFEDCYEDVTSCTQTGAFIPATECWDGDKALDNVKDKDNKQGHTYSGSLSRGYKRNESNTRHSKYKEKCEENEASPRKRMERCKENEQPAGKHTEMYEENKDSHAQSAKHDEENYKRKHKIKTDEEKNLGAQGRERGKVTQMLGNVYTEDVMVVSDIAFSSPRKECLFKSPGKNGAFVSPGKEGRFRSRNNGRSPGREKNSIFLSPGRDDKTLRSRRERERNKSPGEKNIFQSPRHQDTGSPRRERDTANRNTPRKTNTHTSPHHHSTSPSKTPKKTDISTPEGSPVLGKTGRGSRQKHQSRSTTGVTKHQSPGTPAPQTSTPVRRLILGDTQITPSGKESIACFSPVINANDEANCEEGRKMDLRGRGGGKIDTGKEEREKTDSGRGGEIEGGTGGLGHPQLHVTPPDPHRKPEYRQTTVDDFLSSKKTGGVKGGEVRRVFLDDDEAFRIAVKESLQLKALTDMGRQLDQEEMKEGEGKEVKEDDRTITNPSLEPSQGLTHTQTPNESPVKLPNLRPAHASPTPAPTTPRTAKEGRKARQSVKRKIIQDKEEGLEEEVAGSSFSVLH</sequence>
<reference evidence="2 3" key="1">
    <citation type="submission" date="2019-05" db="EMBL/GenBank/DDBJ databases">
        <title>Another draft genome of Portunus trituberculatus and its Hox gene families provides insights of decapod evolution.</title>
        <authorList>
            <person name="Jeong J.-H."/>
            <person name="Song I."/>
            <person name="Kim S."/>
            <person name="Choi T."/>
            <person name="Kim D."/>
            <person name="Ryu S."/>
            <person name="Kim W."/>
        </authorList>
    </citation>
    <scope>NUCLEOTIDE SEQUENCE [LARGE SCALE GENOMIC DNA]</scope>
    <source>
        <tissue evidence="2">Muscle</tissue>
    </source>
</reference>
<accession>A0A5B7E8Z7</accession>
<feature type="region of interest" description="Disordered" evidence="1">
    <location>
        <begin position="657"/>
        <end position="728"/>
    </location>
</feature>
<organism evidence="2 3">
    <name type="scientific">Portunus trituberculatus</name>
    <name type="common">Swimming crab</name>
    <name type="synonym">Neptunus trituberculatus</name>
    <dbReference type="NCBI Taxonomy" id="210409"/>
    <lineage>
        <taxon>Eukaryota</taxon>
        <taxon>Metazoa</taxon>
        <taxon>Ecdysozoa</taxon>
        <taxon>Arthropoda</taxon>
        <taxon>Crustacea</taxon>
        <taxon>Multicrustacea</taxon>
        <taxon>Malacostraca</taxon>
        <taxon>Eumalacostraca</taxon>
        <taxon>Eucarida</taxon>
        <taxon>Decapoda</taxon>
        <taxon>Pleocyemata</taxon>
        <taxon>Brachyura</taxon>
        <taxon>Eubrachyura</taxon>
        <taxon>Portunoidea</taxon>
        <taxon>Portunidae</taxon>
        <taxon>Portuninae</taxon>
        <taxon>Portunus</taxon>
    </lineage>
</organism>
<feature type="compositionally biased region" description="Basic and acidic residues" evidence="1">
    <location>
        <begin position="126"/>
        <end position="137"/>
    </location>
</feature>
<feature type="compositionally biased region" description="Basic and acidic residues" evidence="1">
    <location>
        <begin position="328"/>
        <end position="337"/>
    </location>
</feature>
<dbReference type="AlphaFoldDB" id="A0A5B7E8Z7"/>
<feature type="compositionally biased region" description="Basic and acidic residues" evidence="1">
    <location>
        <begin position="156"/>
        <end position="180"/>
    </location>
</feature>
<feature type="compositionally biased region" description="Basic residues" evidence="1">
    <location>
        <begin position="181"/>
        <end position="193"/>
    </location>
</feature>
<name>A0A5B7E8Z7_PORTR</name>
<feature type="region of interest" description="Disordered" evidence="1">
    <location>
        <begin position="113"/>
        <end position="137"/>
    </location>
</feature>
<feature type="compositionally biased region" description="Basic and acidic residues" evidence="1">
    <location>
        <begin position="418"/>
        <end position="433"/>
    </location>
</feature>
<evidence type="ECO:0000313" key="2">
    <source>
        <dbReference type="EMBL" id="MPC30462.1"/>
    </source>
</evidence>
<dbReference type="EMBL" id="VSRR010002260">
    <property type="protein sequence ID" value="MPC30462.1"/>
    <property type="molecule type" value="Genomic_DNA"/>
</dbReference>
<feature type="compositionally biased region" description="Basic residues" evidence="1">
    <location>
        <begin position="549"/>
        <end position="563"/>
    </location>
</feature>